<protein>
    <submittedName>
        <fullName evidence="2">Uroporphyrinogen decarboxylase family protein</fullName>
    </submittedName>
</protein>
<evidence type="ECO:0000259" key="1">
    <source>
        <dbReference type="Pfam" id="PF01208"/>
    </source>
</evidence>
<reference evidence="3" key="1">
    <citation type="journal article" date="2019" name="Int. J. Syst. Evol. Microbiol.">
        <title>The Global Catalogue of Microorganisms (GCM) 10K type strain sequencing project: providing services to taxonomists for standard genome sequencing and annotation.</title>
        <authorList>
            <consortium name="The Broad Institute Genomics Platform"/>
            <consortium name="The Broad Institute Genome Sequencing Center for Infectious Disease"/>
            <person name="Wu L."/>
            <person name="Ma J."/>
        </authorList>
    </citation>
    <scope>NUCLEOTIDE SEQUENCE [LARGE SCALE GENOMIC DNA]</scope>
    <source>
        <strain evidence="3">CCUG 58728</strain>
    </source>
</reference>
<sequence>MVDSKKEWVLKAFEGKPVDRVPVGFWYHFLSEEELGQGLDNPALFHKNLEGHQKFIQNVQPDFIKIMSDGFFTYPNPLISTDVTSVKELADIVSIGKDHPWFSQQVELVKAIKKIFIEDIVAIYNIFAPVTYLKWQLAGQVANGDDIIAHFLKEDAATLKKVLDIIADDIAILVERIIKEADIEGIYLSVQSIQDASITSEIYRTYIAPSDLRILTAARQAEGLSVLHICGYEGASNDVSLFKDYPAQVFNWAVGPEGISLSQGRELFGGKTVLGGFINTEDGLLYKGSKEAIQNEVAKLLQDAGKTATIIGADCTIPSNTAAEHIAWVKEAAAL</sequence>
<gene>
    <name evidence="2" type="ORF">ACFOSE_08870</name>
</gene>
<feature type="domain" description="Uroporphyrinogen decarboxylase (URO-D)" evidence="1">
    <location>
        <begin position="77"/>
        <end position="333"/>
    </location>
</feature>
<evidence type="ECO:0000313" key="2">
    <source>
        <dbReference type="EMBL" id="MFC3932859.1"/>
    </source>
</evidence>
<dbReference type="PANTHER" id="PTHR47099">
    <property type="entry name" value="METHYLCOBAMIDE:COM METHYLTRANSFERASE MTBA"/>
    <property type="match status" value="1"/>
</dbReference>
<dbReference type="InterPro" id="IPR038071">
    <property type="entry name" value="UROD/MetE-like_sf"/>
</dbReference>
<dbReference type="Gene3D" id="3.20.20.210">
    <property type="match status" value="1"/>
</dbReference>
<dbReference type="EMBL" id="JBHSAC010000075">
    <property type="protein sequence ID" value="MFC3932859.1"/>
    <property type="molecule type" value="Genomic_DNA"/>
</dbReference>
<dbReference type="PANTHER" id="PTHR47099:SF1">
    <property type="entry name" value="METHYLCOBAMIDE:COM METHYLTRANSFERASE MTBA"/>
    <property type="match status" value="1"/>
</dbReference>
<dbReference type="InterPro" id="IPR000257">
    <property type="entry name" value="Uroporphyrinogen_deCOase"/>
</dbReference>
<accession>A0ABV8D445</accession>
<dbReference type="Pfam" id="PF01208">
    <property type="entry name" value="URO-D"/>
    <property type="match status" value="1"/>
</dbReference>
<dbReference type="RefSeq" id="WP_380432564.1">
    <property type="nucleotide sequence ID" value="NZ_JBHSAC010000075.1"/>
</dbReference>
<dbReference type="InterPro" id="IPR052024">
    <property type="entry name" value="Methanogen_methyltrans"/>
</dbReference>
<dbReference type="SUPFAM" id="SSF51726">
    <property type="entry name" value="UROD/MetE-like"/>
    <property type="match status" value="1"/>
</dbReference>
<name>A0ABV8D445_9STRE</name>
<evidence type="ECO:0000313" key="3">
    <source>
        <dbReference type="Proteomes" id="UP001595901"/>
    </source>
</evidence>
<proteinExistence type="predicted"/>
<organism evidence="2 3">
    <name type="scientific">Streptococcus dentapri</name>
    <dbReference type="NCBI Taxonomy" id="573564"/>
    <lineage>
        <taxon>Bacteria</taxon>
        <taxon>Bacillati</taxon>
        <taxon>Bacillota</taxon>
        <taxon>Bacilli</taxon>
        <taxon>Lactobacillales</taxon>
        <taxon>Streptococcaceae</taxon>
        <taxon>Streptococcus</taxon>
    </lineage>
</organism>
<comment type="caution">
    <text evidence="2">The sequence shown here is derived from an EMBL/GenBank/DDBJ whole genome shotgun (WGS) entry which is preliminary data.</text>
</comment>
<dbReference type="Proteomes" id="UP001595901">
    <property type="component" value="Unassembled WGS sequence"/>
</dbReference>
<keyword evidence="3" id="KW-1185">Reference proteome</keyword>
<dbReference type="CDD" id="cd03465">
    <property type="entry name" value="URO-D_like"/>
    <property type="match status" value="1"/>
</dbReference>